<protein>
    <submittedName>
        <fullName evidence="2">Uncharacterized protein</fullName>
    </submittedName>
</protein>
<keyword evidence="1" id="KW-1133">Transmembrane helix</keyword>
<feature type="transmembrane region" description="Helical" evidence="1">
    <location>
        <begin position="483"/>
        <end position="504"/>
    </location>
</feature>
<feature type="transmembrane region" description="Helical" evidence="1">
    <location>
        <begin position="398"/>
        <end position="420"/>
    </location>
</feature>
<feature type="transmembrane region" description="Helical" evidence="1">
    <location>
        <begin position="312"/>
        <end position="335"/>
    </location>
</feature>
<dbReference type="RefSeq" id="WP_248592918.1">
    <property type="nucleotide sequence ID" value="NZ_BAABEB010000012.1"/>
</dbReference>
<dbReference type="Proteomes" id="UP000832041">
    <property type="component" value="Chromosome"/>
</dbReference>
<sequence>MTDDTERSTSLPAALRPLYARLRGGVLPSAQQLSTLALQGTGPIWKDLRPHLERLWALVPAGSGPRSVPLPGNDLLEEAINHFSAYFATPGERVRRQLRTLLLYPHELLDQSLDTGTGHTSRAADSEEVRVHWMRTCVTVEAVWRHVDSGADRYGELARLRPLAARNRFLALAEPMRYRAVLDSPWIPSRSSVFGATDSPTQHVFGADTYLLLVDRVRTARRDWYAYLNTYQSHPLLAQAELHQLEGELREICTARGYSTGPLILSSYSLDKIAPPDGEDEDMVWEVLHNHLLPRFRFLETISLIDPTKVVFAFPLLVSALVCGFGLAAAGMALFCHSYTTAAVLAAACYALIGLGAVRFGRVWTALWLLRLPAAATLGLVPLVAFPDWWQRIQFNWSITDVTSLAPLLLLGVSYGYLVIEARNHGVGPAQALSRAATVAAVGALHAFLVSLLGLTIIAPVFGEQTSDTNIASLWTTSGSAPVVVLVTAAAWCLAIGVFSQILWDERPITAPLAHTHWRDKQ</sequence>
<name>A0ABY4L3K7_THEAE</name>
<dbReference type="EMBL" id="CP051627">
    <property type="protein sequence ID" value="UPT20642.1"/>
    <property type="molecule type" value="Genomic_DNA"/>
</dbReference>
<keyword evidence="3" id="KW-1185">Reference proteome</keyword>
<feature type="transmembrane region" description="Helical" evidence="1">
    <location>
        <begin position="342"/>
        <end position="360"/>
    </location>
</feature>
<proteinExistence type="predicted"/>
<reference evidence="2 3" key="1">
    <citation type="submission" date="2020-04" db="EMBL/GenBank/DDBJ databases">
        <title>Thermobifida alba genome sequencing and assembly.</title>
        <authorList>
            <person name="Luzics S."/>
            <person name="Horvath B."/>
            <person name="Nagy I."/>
            <person name="Toth A."/>
            <person name="Nagy I."/>
            <person name="Kukolya J."/>
        </authorList>
    </citation>
    <scope>NUCLEOTIDE SEQUENCE [LARGE SCALE GENOMIC DNA]</scope>
    <source>
        <strain evidence="2 3">DSM 43795</strain>
    </source>
</reference>
<evidence type="ECO:0000313" key="3">
    <source>
        <dbReference type="Proteomes" id="UP000832041"/>
    </source>
</evidence>
<feature type="transmembrane region" description="Helical" evidence="1">
    <location>
        <begin position="440"/>
        <end position="462"/>
    </location>
</feature>
<evidence type="ECO:0000256" key="1">
    <source>
        <dbReference type="SAM" id="Phobius"/>
    </source>
</evidence>
<feature type="transmembrane region" description="Helical" evidence="1">
    <location>
        <begin position="366"/>
        <end position="386"/>
    </location>
</feature>
<organism evidence="2 3">
    <name type="scientific">Thermobifida alba</name>
    <name type="common">Thermomonospora alba</name>
    <dbReference type="NCBI Taxonomy" id="53522"/>
    <lineage>
        <taxon>Bacteria</taxon>
        <taxon>Bacillati</taxon>
        <taxon>Actinomycetota</taxon>
        <taxon>Actinomycetes</taxon>
        <taxon>Streptosporangiales</taxon>
        <taxon>Nocardiopsidaceae</taxon>
        <taxon>Thermobifida</taxon>
    </lineage>
</organism>
<evidence type="ECO:0000313" key="2">
    <source>
        <dbReference type="EMBL" id="UPT20642.1"/>
    </source>
</evidence>
<keyword evidence="1" id="KW-0472">Membrane</keyword>
<keyword evidence="1" id="KW-0812">Transmembrane</keyword>
<accession>A0ABY4L3K7</accession>
<gene>
    <name evidence="2" type="ORF">FOF52_06395</name>
</gene>